<reference evidence="2 3" key="1">
    <citation type="journal article" date="2016" name="Mol. Biol. Evol.">
        <title>Comparative Genomics of Early-Diverging Mushroom-Forming Fungi Provides Insights into the Origins of Lignocellulose Decay Capabilities.</title>
        <authorList>
            <person name="Nagy L.G."/>
            <person name="Riley R."/>
            <person name="Tritt A."/>
            <person name="Adam C."/>
            <person name="Daum C."/>
            <person name="Floudas D."/>
            <person name="Sun H."/>
            <person name="Yadav J.S."/>
            <person name="Pangilinan J."/>
            <person name="Larsson K.H."/>
            <person name="Matsuura K."/>
            <person name="Barry K."/>
            <person name="Labutti K."/>
            <person name="Kuo R."/>
            <person name="Ohm R.A."/>
            <person name="Bhattacharya S.S."/>
            <person name="Shirouzu T."/>
            <person name="Yoshinaga Y."/>
            <person name="Martin F.M."/>
            <person name="Grigoriev I.V."/>
            <person name="Hibbett D.S."/>
        </authorList>
    </citation>
    <scope>NUCLEOTIDE SEQUENCE [LARGE SCALE GENOMIC DNA]</scope>
    <source>
        <strain evidence="2 3">CBS 109695</strain>
    </source>
</reference>
<keyword evidence="3" id="KW-1185">Reference proteome</keyword>
<organism evidence="2 3">
    <name type="scientific">Athelia psychrophila</name>
    <dbReference type="NCBI Taxonomy" id="1759441"/>
    <lineage>
        <taxon>Eukaryota</taxon>
        <taxon>Fungi</taxon>
        <taxon>Dikarya</taxon>
        <taxon>Basidiomycota</taxon>
        <taxon>Agaricomycotina</taxon>
        <taxon>Agaricomycetes</taxon>
        <taxon>Agaricomycetidae</taxon>
        <taxon>Atheliales</taxon>
        <taxon>Atheliaceae</taxon>
        <taxon>Athelia</taxon>
    </lineage>
</organism>
<protein>
    <submittedName>
        <fullName evidence="2">Uncharacterized protein</fullName>
    </submittedName>
</protein>
<dbReference type="EMBL" id="KV417586">
    <property type="protein sequence ID" value="KZP17097.1"/>
    <property type="molecule type" value="Genomic_DNA"/>
</dbReference>
<sequence length="133" mass="15021">MPRLLTSDEFYAVAEQAAEQHEKDAAAKEARSGQMDKYRKDLAHWKAEEDARAARNEAKTEAWRKAVADFKAGKELAKERNERWNGGKQPVRGPLERGIPKPKVPRKTVGNTEQDAGDGDGDEDEWEDDDDEI</sequence>
<evidence type="ECO:0000313" key="3">
    <source>
        <dbReference type="Proteomes" id="UP000076532"/>
    </source>
</evidence>
<dbReference type="AlphaFoldDB" id="A0A166FRY1"/>
<dbReference type="Proteomes" id="UP000076532">
    <property type="component" value="Unassembled WGS sequence"/>
</dbReference>
<feature type="region of interest" description="Disordered" evidence="1">
    <location>
        <begin position="78"/>
        <end position="133"/>
    </location>
</feature>
<gene>
    <name evidence="2" type="ORF">FIBSPDRAFT_934207</name>
</gene>
<proteinExistence type="predicted"/>
<name>A0A166FRY1_9AGAM</name>
<accession>A0A166FRY1</accession>
<feature type="compositionally biased region" description="Acidic residues" evidence="1">
    <location>
        <begin position="115"/>
        <end position="133"/>
    </location>
</feature>
<evidence type="ECO:0000313" key="2">
    <source>
        <dbReference type="EMBL" id="KZP17097.1"/>
    </source>
</evidence>
<evidence type="ECO:0000256" key="1">
    <source>
        <dbReference type="SAM" id="MobiDB-lite"/>
    </source>
</evidence>